<keyword evidence="2" id="KW-1185">Reference proteome</keyword>
<gene>
    <name evidence="1" type="ORF">EPA93_24440</name>
</gene>
<organism evidence="1 2">
    <name type="scientific">Ktedonosporobacter rubrisoli</name>
    <dbReference type="NCBI Taxonomy" id="2509675"/>
    <lineage>
        <taxon>Bacteria</taxon>
        <taxon>Bacillati</taxon>
        <taxon>Chloroflexota</taxon>
        <taxon>Ktedonobacteria</taxon>
        <taxon>Ktedonobacterales</taxon>
        <taxon>Ktedonosporobacteraceae</taxon>
        <taxon>Ktedonosporobacter</taxon>
    </lineage>
</organism>
<protein>
    <submittedName>
        <fullName evidence="1">Uncharacterized protein</fullName>
    </submittedName>
</protein>
<dbReference type="KEGG" id="kbs:EPA93_24440"/>
<accession>A0A4P6JUH7</accession>
<proteinExistence type="predicted"/>
<dbReference type="RefSeq" id="WP_129890013.1">
    <property type="nucleotide sequence ID" value="NZ_CP035758.1"/>
</dbReference>
<evidence type="ECO:0000313" key="2">
    <source>
        <dbReference type="Proteomes" id="UP000290365"/>
    </source>
</evidence>
<sequence>MITVCNRGVTEYYCAVMHIRGLVAFCYARVTPGNSLVTICNRGVIGEAGQMCEGWGESTACRDSEGHLQGKALWIWLLSLAPAKPALWMPVVE</sequence>
<dbReference type="EMBL" id="CP035758">
    <property type="protein sequence ID" value="QBD78960.1"/>
    <property type="molecule type" value="Genomic_DNA"/>
</dbReference>
<dbReference type="Proteomes" id="UP000290365">
    <property type="component" value="Chromosome"/>
</dbReference>
<reference evidence="1 2" key="1">
    <citation type="submission" date="2019-01" db="EMBL/GenBank/DDBJ databases">
        <title>Ktedonosporobacter rubrisoli SCAWS-G2.</title>
        <authorList>
            <person name="Huang Y."/>
            <person name="Yan B."/>
        </authorList>
    </citation>
    <scope>NUCLEOTIDE SEQUENCE [LARGE SCALE GENOMIC DNA]</scope>
    <source>
        <strain evidence="1 2">SCAWS-G2</strain>
    </source>
</reference>
<evidence type="ECO:0000313" key="1">
    <source>
        <dbReference type="EMBL" id="QBD78960.1"/>
    </source>
</evidence>
<name>A0A4P6JUH7_KTERU</name>
<dbReference type="AlphaFoldDB" id="A0A4P6JUH7"/>